<sequence>MMVEQPQRMGTSLLPVVAMVFGMLSVVTFWMPGVGVVLGVGGLAAGLLGTAAHSANDDESASLWALLGILVATLGLTTSAIAVLAGASPP</sequence>
<evidence type="ECO:0000313" key="2">
    <source>
        <dbReference type="Proteomes" id="UP000183561"/>
    </source>
</evidence>
<accession>A0A1H4MDM8</accession>
<keyword evidence="2" id="KW-1185">Reference proteome</keyword>
<proteinExistence type="predicted"/>
<dbReference type="Proteomes" id="UP000183561">
    <property type="component" value="Unassembled WGS sequence"/>
</dbReference>
<gene>
    <name evidence="1" type="ORF">SAMN04490239_1740</name>
</gene>
<name>A0A1H4MDM8_9NOCA</name>
<dbReference type="EMBL" id="FNSV01000005">
    <property type="protein sequence ID" value="SEB80645.1"/>
    <property type="molecule type" value="Genomic_DNA"/>
</dbReference>
<reference evidence="2" key="1">
    <citation type="submission" date="2016-10" db="EMBL/GenBank/DDBJ databases">
        <authorList>
            <person name="Varghese N."/>
            <person name="Submissions S."/>
        </authorList>
    </citation>
    <scope>NUCLEOTIDE SEQUENCE [LARGE SCALE GENOMIC DNA]</scope>
    <source>
        <strain evidence="2">DSM 44498</strain>
    </source>
</reference>
<evidence type="ECO:0000313" key="1">
    <source>
        <dbReference type="EMBL" id="SEB80645.1"/>
    </source>
</evidence>
<organism evidence="1 2">
    <name type="scientific">Rhodococcus koreensis</name>
    <dbReference type="NCBI Taxonomy" id="99653"/>
    <lineage>
        <taxon>Bacteria</taxon>
        <taxon>Bacillati</taxon>
        <taxon>Actinomycetota</taxon>
        <taxon>Actinomycetes</taxon>
        <taxon>Mycobacteriales</taxon>
        <taxon>Nocardiaceae</taxon>
        <taxon>Rhodococcus</taxon>
    </lineage>
</organism>
<dbReference type="AlphaFoldDB" id="A0A1H4MDM8"/>
<protein>
    <submittedName>
        <fullName evidence="1">Uncharacterized protein</fullName>
    </submittedName>
</protein>
<dbReference type="RefSeq" id="WP_083395535.1">
    <property type="nucleotide sequence ID" value="NZ_CP070609.1"/>
</dbReference>